<organism evidence="4 5">
    <name type="scientific">Clostridium porci</name>
    <dbReference type="NCBI Taxonomy" id="2605778"/>
    <lineage>
        <taxon>Bacteria</taxon>
        <taxon>Bacillati</taxon>
        <taxon>Bacillota</taxon>
        <taxon>Clostridia</taxon>
        <taxon>Eubacteriales</taxon>
        <taxon>Clostridiaceae</taxon>
        <taxon>Clostridium</taxon>
    </lineage>
</organism>
<dbReference type="Proteomes" id="UP000429958">
    <property type="component" value="Unassembled WGS sequence"/>
</dbReference>
<evidence type="ECO:0000256" key="2">
    <source>
        <dbReference type="PROSITE-ProRule" id="PRU00591"/>
    </source>
</evidence>
<reference evidence="4 5" key="1">
    <citation type="submission" date="2019-08" db="EMBL/GenBank/DDBJ databases">
        <title>In-depth cultivation of the pig gut microbiome towards novel bacterial diversity and tailored functional studies.</title>
        <authorList>
            <person name="Wylensek D."/>
            <person name="Hitch T.C.A."/>
            <person name="Clavel T."/>
        </authorList>
    </citation>
    <scope>NUCLEOTIDE SEQUENCE [LARGE SCALE GENOMIC DNA]</scope>
    <source>
        <strain evidence="4 5">WCA-389-WT-23D1</strain>
    </source>
</reference>
<keyword evidence="3" id="KW-0732">Signal</keyword>
<evidence type="ECO:0000256" key="3">
    <source>
        <dbReference type="SAM" id="SignalP"/>
    </source>
</evidence>
<dbReference type="InterPro" id="IPR018337">
    <property type="entry name" value="Cell_wall/Cho-bd_repeat"/>
</dbReference>
<gene>
    <name evidence="4" type="ORF">FYJ39_05025</name>
</gene>
<dbReference type="RefSeq" id="WP_154471349.1">
    <property type="nucleotide sequence ID" value="NZ_DBEWUL010000124.1"/>
</dbReference>
<keyword evidence="5" id="KW-1185">Reference proteome</keyword>
<accession>A0A7X2NJT4</accession>
<proteinExistence type="predicted"/>
<evidence type="ECO:0008006" key="6">
    <source>
        <dbReference type="Google" id="ProtNLM"/>
    </source>
</evidence>
<dbReference type="PROSITE" id="PS51170">
    <property type="entry name" value="CW"/>
    <property type="match status" value="1"/>
</dbReference>
<dbReference type="EMBL" id="VUMD01000003">
    <property type="protein sequence ID" value="MSS35960.1"/>
    <property type="molecule type" value="Genomic_DNA"/>
</dbReference>
<dbReference type="SUPFAM" id="SSF69360">
    <property type="entry name" value="Cell wall binding repeat"/>
    <property type="match status" value="1"/>
</dbReference>
<keyword evidence="1" id="KW-0677">Repeat</keyword>
<feature type="repeat" description="Cell wall-binding" evidence="2">
    <location>
        <begin position="287"/>
        <end position="306"/>
    </location>
</feature>
<comment type="caution">
    <text evidence="4">The sequence shown here is derived from an EMBL/GenBank/DDBJ whole genome shotgun (WGS) entry which is preliminary data.</text>
</comment>
<dbReference type="InterPro" id="IPR013783">
    <property type="entry name" value="Ig-like_fold"/>
</dbReference>
<sequence>MILSKKLGATLLFSMLLSAALASGATAAGKSKVGKITLTFDTDIRTGSSGGEVYVSASGSNTDAYYVDSVEVINDEGDNWTRSNPPEVEIVLGVEDEEEYYFGSESAGSFKLNLSSSIKNRYDKVDFVKADRQDNNGALILTVRLVFDKDADISRAAAPSGVKWTDANDATGSWNDVSTAKYYQVQLLKDSTAVSSIESVYENTYRFAHLITEPGTYHFKVRSVTSSNNAKSSWITSGSWTVSAEQAAILGNTPLALAVSNGSTGSWERAADGIRWWWKNPDGSYPAAAWLETDGNWYYFDKQGYMQTGWVEIHGVFYYLDTGTGAMYASRRTPDGFWVDESGAWVPGM</sequence>
<protein>
    <recommendedName>
        <fullName evidence="6">N-acetylmuramoyl-L-alanine amidase</fullName>
    </recommendedName>
</protein>
<evidence type="ECO:0000256" key="1">
    <source>
        <dbReference type="ARBA" id="ARBA00022737"/>
    </source>
</evidence>
<dbReference type="AlphaFoldDB" id="A0A7X2NJT4"/>
<feature type="signal peptide" evidence="3">
    <location>
        <begin position="1"/>
        <end position="27"/>
    </location>
</feature>
<feature type="chain" id="PRO_5031533047" description="N-acetylmuramoyl-L-alanine amidase" evidence="3">
    <location>
        <begin position="28"/>
        <end position="349"/>
    </location>
</feature>
<dbReference type="Gene3D" id="2.60.40.10">
    <property type="entry name" value="Immunoglobulins"/>
    <property type="match status" value="1"/>
</dbReference>
<evidence type="ECO:0000313" key="4">
    <source>
        <dbReference type="EMBL" id="MSS35960.1"/>
    </source>
</evidence>
<evidence type="ECO:0000313" key="5">
    <source>
        <dbReference type="Proteomes" id="UP000429958"/>
    </source>
</evidence>
<dbReference type="Pfam" id="PF19127">
    <property type="entry name" value="Choline_bind_3"/>
    <property type="match status" value="1"/>
</dbReference>
<dbReference type="Gene3D" id="2.10.270.10">
    <property type="entry name" value="Cholin Binding"/>
    <property type="match status" value="1"/>
</dbReference>
<name>A0A7X2NJT4_9CLOT</name>